<dbReference type="EMBL" id="BKCP01012736">
    <property type="protein sequence ID" value="GER56436.1"/>
    <property type="molecule type" value="Genomic_DNA"/>
</dbReference>
<feature type="non-terminal residue" evidence="3">
    <location>
        <position position="548"/>
    </location>
</feature>
<feature type="region of interest" description="Disordered" evidence="1">
    <location>
        <begin position="105"/>
        <end position="144"/>
    </location>
</feature>
<feature type="region of interest" description="Disordered" evidence="1">
    <location>
        <begin position="60"/>
        <end position="85"/>
    </location>
</feature>
<accession>A0A5A7RGY0</accession>
<dbReference type="InterPro" id="IPR040256">
    <property type="entry name" value="At4g02000-like"/>
</dbReference>
<dbReference type="Proteomes" id="UP000325081">
    <property type="component" value="Unassembled WGS sequence"/>
</dbReference>
<organism evidence="3 4">
    <name type="scientific">Striga asiatica</name>
    <name type="common">Asiatic witchweed</name>
    <name type="synonym">Buchnera asiatica</name>
    <dbReference type="NCBI Taxonomy" id="4170"/>
    <lineage>
        <taxon>Eukaryota</taxon>
        <taxon>Viridiplantae</taxon>
        <taxon>Streptophyta</taxon>
        <taxon>Embryophyta</taxon>
        <taxon>Tracheophyta</taxon>
        <taxon>Spermatophyta</taxon>
        <taxon>Magnoliopsida</taxon>
        <taxon>eudicotyledons</taxon>
        <taxon>Gunneridae</taxon>
        <taxon>Pentapetalae</taxon>
        <taxon>asterids</taxon>
        <taxon>lamiids</taxon>
        <taxon>Lamiales</taxon>
        <taxon>Orobanchaceae</taxon>
        <taxon>Buchnereae</taxon>
        <taxon>Striga</taxon>
    </lineage>
</organism>
<evidence type="ECO:0000313" key="4">
    <source>
        <dbReference type="Proteomes" id="UP000325081"/>
    </source>
</evidence>
<evidence type="ECO:0000256" key="1">
    <source>
        <dbReference type="SAM" id="MobiDB-lite"/>
    </source>
</evidence>
<dbReference type="OrthoDB" id="1701901at2759"/>
<protein>
    <submittedName>
        <fullName evidence="3">Protein translocase subunit SecA 1</fullName>
    </submittedName>
</protein>
<comment type="caution">
    <text evidence="3">The sequence shown here is derived from an EMBL/GenBank/DDBJ whole genome shotgun (WGS) entry which is preliminary data.</text>
</comment>
<feature type="compositionally biased region" description="Basic and acidic residues" evidence="1">
    <location>
        <begin position="429"/>
        <end position="439"/>
    </location>
</feature>
<feature type="compositionally biased region" description="Basic and acidic residues" evidence="1">
    <location>
        <begin position="451"/>
        <end position="462"/>
    </location>
</feature>
<dbReference type="PANTHER" id="PTHR31286:SF178">
    <property type="entry name" value="DUF4283 DOMAIN-CONTAINING PROTEIN"/>
    <property type="match status" value="1"/>
</dbReference>
<feature type="compositionally biased region" description="Low complexity" evidence="1">
    <location>
        <begin position="440"/>
        <end position="450"/>
    </location>
</feature>
<evidence type="ECO:0000259" key="2">
    <source>
        <dbReference type="Pfam" id="PF14392"/>
    </source>
</evidence>
<dbReference type="AlphaFoldDB" id="A0A5A7RGY0"/>
<dbReference type="Pfam" id="PF14392">
    <property type="entry name" value="zf-CCHC_4"/>
    <property type="match status" value="1"/>
</dbReference>
<feature type="compositionally biased region" description="Basic and acidic residues" evidence="1">
    <location>
        <begin position="133"/>
        <end position="144"/>
    </location>
</feature>
<dbReference type="InterPro" id="IPR025836">
    <property type="entry name" value="Zn_knuckle_CX2CX4HX4C"/>
</dbReference>
<feature type="domain" description="Zinc knuckle CX2CX4HX4C" evidence="2">
    <location>
        <begin position="308"/>
        <end position="349"/>
    </location>
</feature>
<keyword evidence="4" id="KW-1185">Reference proteome</keyword>
<reference evidence="4" key="1">
    <citation type="journal article" date="2019" name="Curr. Biol.">
        <title>Genome Sequence of Striga asiatica Provides Insight into the Evolution of Plant Parasitism.</title>
        <authorList>
            <person name="Yoshida S."/>
            <person name="Kim S."/>
            <person name="Wafula E.K."/>
            <person name="Tanskanen J."/>
            <person name="Kim Y.M."/>
            <person name="Honaas L."/>
            <person name="Yang Z."/>
            <person name="Spallek T."/>
            <person name="Conn C.E."/>
            <person name="Ichihashi Y."/>
            <person name="Cheong K."/>
            <person name="Cui S."/>
            <person name="Der J.P."/>
            <person name="Gundlach H."/>
            <person name="Jiao Y."/>
            <person name="Hori C."/>
            <person name="Ishida J.K."/>
            <person name="Kasahara H."/>
            <person name="Kiba T."/>
            <person name="Kim M.S."/>
            <person name="Koo N."/>
            <person name="Laohavisit A."/>
            <person name="Lee Y.H."/>
            <person name="Lumba S."/>
            <person name="McCourt P."/>
            <person name="Mortimer J.C."/>
            <person name="Mutuku J.M."/>
            <person name="Nomura T."/>
            <person name="Sasaki-Sekimoto Y."/>
            <person name="Seto Y."/>
            <person name="Wang Y."/>
            <person name="Wakatake T."/>
            <person name="Sakakibara H."/>
            <person name="Demura T."/>
            <person name="Yamaguchi S."/>
            <person name="Yoneyama K."/>
            <person name="Manabe R.I."/>
            <person name="Nelson D.C."/>
            <person name="Schulman A.H."/>
            <person name="Timko M.P."/>
            <person name="dePamphilis C.W."/>
            <person name="Choi D."/>
            <person name="Shirasu K."/>
        </authorList>
    </citation>
    <scope>NUCLEOTIDE SEQUENCE [LARGE SCALE GENOMIC DNA]</scope>
    <source>
        <strain evidence="4">cv. UVA1</strain>
    </source>
</reference>
<dbReference type="PANTHER" id="PTHR31286">
    <property type="entry name" value="GLYCINE-RICH CELL WALL STRUCTURAL PROTEIN 1.8-LIKE"/>
    <property type="match status" value="1"/>
</dbReference>
<feature type="region of interest" description="Disordered" evidence="1">
    <location>
        <begin position="423"/>
        <end position="462"/>
    </location>
</feature>
<sequence>MRGFSARADGSEGRDEGKETKEKWLLLLGDILKSDIKRNVLKSGQFEEWLRGSFGGFYEPRERRSSSPLSERAKSGSSKARATVGGEMQPRVTPGIIEPQQFAEPVMGGSDKSKGVEQGSKSLEVVSSNNELESSKGKDMGDKKLASSSFVPMDLDGSKAQELDFSNLVNVPVGQIQQQVPVSKSQKSFVRITKSKIDPGVEQGVGLTGLSTSATSLHTGDDRVRRQTREMASEVHRWQYSGMKSFDEELKVELWIQIHKLPLHWIFEETGKKIGRIFDEVLDVVIPGDAGYNRNMVRILVALNLLEPIPRGTKIKLGKEEQWVEFRYEHLLTFCFYCGCIGHHDRICEVKKSDIKRKLKSGQFREWLRGSFGGFSEPRERNSSSPLSERAKLESSKARATVGGEMQPRVTPGIIEPQQFAEPVMGGSDKSKGVEEGSKSLEVVSSNNELESSKGKDMGDKKLASSSLVPMDLNGSKAQELDFSNLVNVPVGQIQQQVPAPKSQKSFVRITKSKIVESKNNTSDKQIAFCEPQSDKANLKWKTIIDPQ</sequence>
<feature type="region of interest" description="Disordered" evidence="1">
    <location>
        <begin position="375"/>
        <end position="402"/>
    </location>
</feature>
<gene>
    <name evidence="3" type="ORF">STAS_34162</name>
</gene>
<name>A0A5A7RGY0_STRAF</name>
<feature type="compositionally biased region" description="Low complexity" evidence="1">
    <location>
        <begin position="122"/>
        <end position="132"/>
    </location>
</feature>
<evidence type="ECO:0000313" key="3">
    <source>
        <dbReference type="EMBL" id="GER56436.1"/>
    </source>
</evidence>
<proteinExistence type="predicted"/>